<evidence type="ECO:0000256" key="2">
    <source>
        <dbReference type="ARBA" id="ARBA00022516"/>
    </source>
</evidence>
<evidence type="ECO:0000313" key="11">
    <source>
        <dbReference type="Proteomes" id="UP001149140"/>
    </source>
</evidence>
<dbReference type="Pfam" id="PF01553">
    <property type="entry name" value="Acyltransferase"/>
    <property type="match status" value="1"/>
</dbReference>
<gene>
    <name evidence="10" type="ORF">OM076_26390</name>
</gene>
<accession>A0A9X3MWM9</accession>
<evidence type="ECO:0000256" key="6">
    <source>
        <dbReference type="ARBA" id="ARBA00023209"/>
    </source>
</evidence>
<dbReference type="InterPro" id="IPR006109">
    <property type="entry name" value="G3P_DH_NAD-dep_C"/>
</dbReference>
<keyword evidence="5" id="KW-0443">Lipid metabolism</keyword>
<dbReference type="RefSeq" id="WP_270043076.1">
    <property type="nucleotide sequence ID" value="NZ_JAPDOD010000028.1"/>
</dbReference>
<keyword evidence="4 8" id="KW-0520">NAD</keyword>
<dbReference type="InterPro" id="IPR008927">
    <property type="entry name" value="6-PGluconate_DH-like_C_sf"/>
</dbReference>
<dbReference type="GO" id="GO:0046168">
    <property type="term" value="P:glycerol-3-phosphate catabolic process"/>
    <property type="evidence" value="ECO:0007669"/>
    <property type="project" value="InterPro"/>
</dbReference>
<keyword evidence="11" id="KW-1185">Reference proteome</keyword>
<dbReference type="PANTHER" id="PTHR11728:SF1">
    <property type="entry name" value="GLYCEROL-3-PHOSPHATE DEHYDROGENASE [NAD(+)] 2, CHLOROPLASTIC"/>
    <property type="match status" value="1"/>
</dbReference>
<dbReference type="GO" id="GO:0051287">
    <property type="term" value="F:NAD binding"/>
    <property type="evidence" value="ECO:0007669"/>
    <property type="project" value="InterPro"/>
</dbReference>
<dbReference type="InterPro" id="IPR006168">
    <property type="entry name" value="G3P_DH_NAD-dep"/>
</dbReference>
<protein>
    <submittedName>
        <fullName evidence="10">1-acyl-sn-glycerol-3-phosphate acyltransferase</fullName>
    </submittedName>
</protein>
<keyword evidence="6" id="KW-0594">Phospholipid biosynthesis</keyword>
<comment type="similarity">
    <text evidence="1 8">Belongs to the NAD-dependent glycerol-3-phosphate dehydrogenase family.</text>
</comment>
<dbReference type="Gene3D" id="3.40.50.720">
    <property type="entry name" value="NAD(P)-binding Rossmann-like Domain"/>
    <property type="match status" value="1"/>
</dbReference>
<dbReference type="PANTHER" id="PTHR11728">
    <property type="entry name" value="GLYCEROL-3-PHOSPHATE DEHYDROGENASE"/>
    <property type="match status" value="1"/>
</dbReference>
<keyword evidence="7" id="KW-1208">Phospholipid metabolism</keyword>
<dbReference type="SMART" id="SM00563">
    <property type="entry name" value="PlsC"/>
    <property type="match status" value="1"/>
</dbReference>
<dbReference type="Pfam" id="PF01210">
    <property type="entry name" value="NAD_Gly3P_dh_N"/>
    <property type="match status" value="1"/>
</dbReference>
<dbReference type="GO" id="GO:0008654">
    <property type="term" value="P:phospholipid biosynthetic process"/>
    <property type="evidence" value="ECO:0007669"/>
    <property type="project" value="UniProtKB-KW"/>
</dbReference>
<dbReference type="SUPFAM" id="SSF69593">
    <property type="entry name" value="Glycerol-3-phosphate (1)-acyltransferase"/>
    <property type="match status" value="1"/>
</dbReference>
<evidence type="ECO:0000313" key="10">
    <source>
        <dbReference type="EMBL" id="MDA0163827.1"/>
    </source>
</evidence>
<evidence type="ECO:0000256" key="5">
    <source>
        <dbReference type="ARBA" id="ARBA00023098"/>
    </source>
</evidence>
<dbReference type="GO" id="GO:0005975">
    <property type="term" value="P:carbohydrate metabolic process"/>
    <property type="evidence" value="ECO:0007669"/>
    <property type="project" value="InterPro"/>
</dbReference>
<dbReference type="AlphaFoldDB" id="A0A9X3MWM9"/>
<dbReference type="GO" id="GO:0016746">
    <property type="term" value="F:acyltransferase activity"/>
    <property type="evidence" value="ECO:0007669"/>
    <property type="project" value="UniProtKB-KW"/>
</dbReference>
<dbReference type="PRINTS" id="PR00077">
    <property type="entry name" value="GPDHDRGNASE"/>
</dbReference>
<dbReference type="InterPro" id="IPR002123">
    <property type="entry name" value="Plipid/glycerol_acylTrfase"/>
</dbReference>
<keyword evidence="2" id="KW-0444">Lipid biosynthesis</keyword>
<dbReference type="SUPFAM" id="SSF48179">
    <property type="entry name" value="6-phosphogluconate dehydrogenase C-terminal domain-like"/>
    <property type="match status" value="1"/>
</dbReference>
<dbReference type="InterPro" id="IPR011128">
    <property type="entry name" value="G3P_DH_NAD-dep_N"/>
</dbReference>
<dbReference type="SUPFAM" id="SSF51735">
    <property type="entry name" value="NAD(P)-binding Rossmann-fold domains"/>
    <property type="match status" value="1"/>
</dbReference>
<evidence type="ECO:0000256" key="1">
    <source>
        <dbReference type="ARBA" id="ARBA00011009"/>
    </source>
</evidence>
<dbReference type="GO" id="GO:0005829">
    <property type="term" value="C:cytosol"/>
    <property type="evidence" value="ECO:0007669"/>
    <property type="project" value="TreeGrafter"/>
</dbReference>
<dbReference type="GO" id="GO:0047952">
    <property type="term" value="F:glycerol-3-phosphate dehydrogenase [NAD(P)+] activity"/>
    <property type="evidence" value="ECO:0007669"/>
    <property type="project" value="TreeGrafter"/>
</dbReference>
<dbReference type="InterPro" id="IPR036291">
    <property type="entry name" value="NAD(P)-bd_dom_sf"/>
</dbReference>
<reference evidence="10" key="1">
    <citation type="submission" date="2022-10" db="EMBL/GenBank/DDBJ databases">
        <title>The WGS of Solirubrobacter ginsenosidimutans DSM 21036.</title>
        <authorList>
            <person name="Jiang Z."/>
        </authorList>
    </citation>
    <scope>NUCLEOTIDE SEQUENCE</scope>
    <source>
        <strain evidence="10">DSM 21036</strain>
    </source>
</reference>
<evidence type="ECO:0000256" key="3">
    <source>
        <dbReference type="ARBA" id="ARBA00023002"/>
    </source>
</evidence>
<sequence length="554" mass="58111">MDHTKNHHVRARTKGVNPIVYWLMRAWLQPFAHLYWRLSRIGREHVPTSGPVIFVSNHRSFIDPFIIGLCNRRPVYYVAKEELFHNRFLGWFLGSLGAFPVRRGAGDADFIETAKAILKRGDPVLIFPEGTRTRPGALGKPKRGVGRLALETGATVVPVAIIGTEAIRKGIRIRPHKIRVRIGAPLNFPQVEQATGPLAAAVTDRIWPNVMLQWEWLGGLPPLRRAAVIGGGSWGTAVAVALARAGIDVDLGTRTRAQAELMAASRRNEHYLPGVDLPERVRPVKASELELSTHDLVAFAVPAAELPAVVAEHGPNITTRTGVLVLSKGLVPPLGTLPSAFVAERTHTWATGVLGGPAHAVEALDGGASLVLAAKNDAFARQVSDALSAAKLQVTHTTDVIGVELAGCAKNAAALAAAAASPAGPNAAGAAAGKVFAEVDAFARGYGSQPQTFAGLAGTGDLVATVLAEGSRNRRAGELLAQGMPAADIAGVLGQTPEAVASVPLLAARLKQAGVDAPVLNGLAGIIEGRIDAERWTAGLTAPKPAGRKTAKAA</sequence>
<name>A0A9X3MWM9_9ACTN</name>
<evidence type="ECO:0000256" key="8">
    <source>
        <dbReference type="RuleBase" id="RU000437"/>
    </source>
</evidence>
<dbReference type="InterPro" id="IPR013328">
    <property type="entry name" value="6PGD_dom2"/>
</dbReference>
<keyword evidence="10" id="KW-0012">Acyltransferase</keyword>
<organism evidence="10 11">
    <name type="scientific">Solirubrobacter ginsenosidimutans</name>
    <dbReference type="NCBI Taxonomy" id="490573"/>
    <lineage>
        <taxon>Bacteria</taxon>
        <taxon>Bacillati</taxon>
        <taxon>Actinomycetota</taxon>
        <taxon>Thermoleophilia</taxon>
        <taxon>Solirubrobacterales</taxon>
        <taxon>Solirubrobacteraceae</taxon>
        <taxon>Solirubrobacter</taxon>
    </lineage>
</organism>
<evidence type="ECO:0000256" key="7">
    <source>
        <dbReference type="ARBA" id="ARBA00023264"/>
    </source>
</evidence>
<dbReference type="Proteomes" id="UP001149140">
    <property type="component" value="Unassembled WGS sequence"/>
</dbReference>
<comment type="caution">
    <text evidence="10">The sequence shown here is derived from an EMBL/GenBank/DDBJ whole genome shotgun (WGS) entry which is preliminary data.</text>
</comment>
<dbReference type="EMBL" id="JAPDOD010000028">
    <property type="protein sequence ID" value="MDA0163827.1"/>
    <property type="molecule type" value="Genomic_DNA"/>
</dbReference>
<proteinExistence type="inferred from homology"/>
<dbReference type="Pfam" id="PF07479">
    <property type="entry name" value="NAD_Gly3P_dh_C"/>
    <property type="match status" value="1"/>
</dbReference>
<keyword evidence="3 8" id="KW-0560">Oxidoreductase</keyword>
<keyword evidence="10" id="KW-0808">Transferase</keyword>
<evidence type="ECO:0000259" key="9">
    <source>
        <dbReference type="SMART" id="SM00563"/>
    </source>
</evidence>
<dbReference type="Gene3D" id="1.10.1040.10">
    <property type="entry name" value="N-(1-d-carboxylethyl)-l-norvaline Dehydrogenase, domain 2"/>
    <property type="match status" value="1"/>
</dbReference>
<evidence type="ECO:0000256" key="4">
    <source>
        <dbReference type="ARBA" id="ARBA00023027"/>
    </source>
</evidence>
<dbReference type="CDD" id="cd07989">
    <property type="entry name" value="LPLAT_AGPAT-like"/>
    <property type="match status" value="1"/>
</dbReference>
<feature type="domain" description="Phospholipid/glycerol acyltransferase" evidence="9">
    <location>
        <begin position="52"/>
        <end position="164"/>
    </location>
</feature>